<gene>
    <name evidence="2" type="ORF">OC842_005879</name>
</gene>
<keyword evidence="3" id="KW-1185">Reference proteome</keyword>
<dbReference type="Proteomes" id="UP001176521">
    <property type="component" value="Unassembled WGS sequence"/>
</dbReference>
<dbReference type="AlphaFoldDB" id="A0AAN6JI72"/>
<proteinExistence type="predicted"/>
<name>A0AAN6JI72_9BASI</name>
<feature type="region of interest" description="Disordered" evidence="1">
    <location>
        <begin position="1"/>
        <end position="30"/>
    </location>
</feature>
<feature type="compositionally biased region" description="Basic and acidic residues" evidence="1">
    <location>
        <begin position="78"/>
        <end position="88"/>
    </location>
</feature>
<feature type="region of interest" description="Disordered" evidence="1">
    <location>
        <begin position="54"/>
        <end position="263"/>
    </location>
</feature>
<feature type="compositionally biased region" description="Low complexity" evidence="1">
    <location>
        <begin position="191"/>
        <end position="203"/>
    </location>
</feature>
<protein>
    <submittedName>
        <fullName evidence="2">Uncharacterized protein</fullName>
    </submittedName>
</protein>
<feature type="compositionally biased region" description="Low complexity" evidence="1">
    <location>
        <begin position="163"/>
        <end position="172"/>
    </location>
</feature>
<evidence type="ECO:0000313" key="3">
    <source>
        <dbReference type="Proteomes" id="UP001176521"/>
    </source>
</evidence>
<sequence>MPHKRAKRSVREADRFAKGHDLPPTAVNAKDASFAMPKGAMRILMGAKVRADYQERRNKATNDVRASNRIGGSQGQDIKGKGKAKDGDSANSTSGAVKKTQHELKLLPGETLGNFNRRVEKTMASDINASLRAAASTSDKRNKKRKREQLEEEERLAEEAQKARSAQIAAAKRAAEPTSKDLKRAREAMLQQAQQKDGSGSSSKVKKKGAGEAESQQQQQQQQKDDSSNSGTSKKKKHGEEERDWARPEQRRRINDVAQAPPVLTRLPKVRGLAALGLQTKPALNRGQPN</sequence>
<feature type="compositionally biased region" description="Basic and acidic residues" evidence="1">
    <location>
        <begin position="9"/>
        <end position="21"/>
    </location>
</feature>
<feature type="compositionally biased region" description="Basic and acidic residues" evidence="1">
    <location>
        <begin position="238"/>
        <end position="255"/>
    </location>
</feature>
<evidence type="ECO:0000313" key="2">
    <source>
        <dbReference type="EMBL" id="KAK0524288.1"/>
    </source>
</evidence>
<organism evidence="2 3">
    <name type="scientific">Tilletia horrida</name>
    <dbReference type="NCBI Taxonomy" id="155126"/>
    <lineage>
        <taxon>Eukaryota</taxon>
        <taxon>Fungi</taxon>
        <taxon>Dikarya</taxon>
        <taxon>Basidiomycota</taxon>
        <taxon>Ustilaginomycotina</taxon>
        <taxon>Exobasidiomycetes</taxon>
        <taxon>Tilletiales</taxon>
        <taxon>Tilletiaceae</taxon>
        <taxon>Tilletia</taxon>
    </lineage>
</organism>
<accession>A0AAN6JI72</accession>
<reference evidence="2" key="1">
    <citation type="journal article" date="2023" name="PhytoFront">
        <title>Draft Genome Resources of Seven Strains of Tilletia horrida, Causal Agent of Kernel Smut of Rice.</title>
        <authorList>
            <person name="Khanal S."/>
            <person name="Antony Babu S."/>
            <person name="Zhou X.G."/>
        </authorList>
    </citation>
    <scope>NUCLEOTIDE SEQUENCE</scope>
    <source>
        <strain evidence="2">TX3</strain>
    </source>
</reference>
<comment type="caution">
    <text evidence="2">The sequence shown here is derived from an EMBL/GenBank/DDBJ whole genome shotgun (WGS) entry which is preliminary data.</text>
</comment>
<evidence type="ECO:0000256" key="1">
    <source>
        <dbReference type="SAM" id="MobiDB-lite"/>
    </source>
</evidence>
<feature type="compositionally biased region" description="Basic and acidic residues" evidence="1">
    <location>
        <begin position="173"/>
        <end position="187"/>
    </location>
</feature>
<dbReference type="EMBL" id="JAPDMQ010000458">
    <property type="protein sequence ID" value="KAK0524288.1"/>
    <property type="molecule type" value="Genomic_DNA"/>
</dbReference>